<evidence type="ECO:0000313" key="2">
    <source>
        <dbReference type="Proteomes" id="UP001178507"/>
    </source>
</evidence>
<protein>
    <submittedName>
        <fullName evidence="1">Uncharacterized protein</fullName>
    </submittedName>
</protein>
<dbReference type="Proteomes" id="UP001178507">
    <property type="component" value="Unassembled WGS sequence"/>
</dbReference>
<comment type="caution">
    <text evidence="1">The sequence shown here is derived from an EMBL/GenBank/DDBJ whole genome shotgun (WGS) entry which is preliminary data.</text>
</comment>
<reference evidence="1" key="1">
    <citation type="submission" date="2023-08" db="EMBL/GenBank/DDBJ databases">
        <authorList>
            <person name="Chen Y."/>
            <person name="Shah S."/>
            <person name="Dougan E. K."/>
            <person name="Thang M."/>
            <person name="Chan C."/>
        </authorList>
    </citation>
    <scope>NUCLEOTIDE SEQUENCE</scope>
</reference>
<organism evidence="1 2">
    <name type="scientific">Effrenium voratum</name>
    <dbReference type="NCBI Taxonomy" id="2562239"/>
    <lineage>
        <taxon>Eukaryota</taxon>
        <taxon>Sar</taxon>
        <taxon>Alveolata</taxon>
        <taxon>Dinophyceae</taxon>
        <taxon>Suessiales</taxon>
        <taxon>Symbiodiniaceae</taxon>
        <taxon>Effrenium</taxon>
    </lineage>
</organism>
<gene>
    <name evidence="1" type="ORF">EVOR1521_LOCUS19049</name>
</gene>
<dbReference type="EMBL" id="CAUJNA010002813">
    <property type="protein sequence ID" value="CAJ1394387.1"/>
    <property type="molecule type" value="Genomic_DNA"/>
</dbReference>
<dbReference type="AlphaFoldDB" id="A0AA36N4U8"/>
<evidence type="ECO:0000313" key="1">
    <source>
        <dbReference type="EMBL" id="CAJ1394387.1"/>
    </source>
</evidence>
<accession>A0AA36N4U8</accession>
<proteinExistence type="predicted"/>
<keyword evidence="2" id="KW-1185">Reference proteome</keyword>
<name>A0AA36N4U8_9DINO</name>
<sequence length="125" mass="13941">MRANLLPRTCPSLVAAKVECQIVANLIVRRHHRPPISSITVWLSIAQLLLKAPAALGQSNLWRGEQYALSGQLLVRQAWINLVLFLLRLLLSMAGFRDLVLLFLFRAELLALASVWHPTAPSPQS</sequence>